<evidence type="ECO:0000313" key="2">
    <source>
        <dbReference type="Proteomes" id="UP001501461"/>
    </source>
</evidence>
<keyword evidence="2" id="KW-1185">Reference proteome</keyword>
<dbReference type="Proteomes" id="UP001501461">
    <property type="component" value="Unassembled WGS sequence"/>
</dbReference>
<accession>A0ABN2U4C8</accession>
<sequence>MPAKRPEISDEDVITAFETALSSRGRNTDPIQWVGVGIDGQGRLLEFVAVEDEPDGWLVFHAMIATTKVLNELGLRR</sequence>
<evidence type="ECO:0000313" key="1">
    <source>
        <dbReference type="EMBL" id="GAA2027693.1"/>
    </source>
</evidence>
<gene>
    <name evidence="1" type="ORF">GCM10009720_04270</name>
</gene>
<dbReference type="EMBL" id="BAAAMN010000008">
    <property type="protein sequence ID" value="GAA2027693.1"/>
    <property type="molecule type" value="Genomic_DNA"/>
</dbReference>
<proteinExistence type="predicted"/>
<organism evidence="1 2">
    <name type="scientific">Yaniella flava</name>
    <dbReference type="NCBI Taxonomy" id="287930"/>
    <lineage>
        <taxon>Bacteria</taxon>
        <taxon>Bacillati</taxon>
        <taxon>Actinomycetota</taxon>
        <taxon>Actinomycetes</taxon>
        <taxon>Micrococcales</taxon>
        <taxon>Micrococcaceae</taxon>
        <taxon>Yaniella</taxon>
    </lineage>
</organism>
<protein>
    <submittedName>
        <fullName evidence="1">Uncharacterized protein</fullName>
    </submittedName>
</protein>
<comment type="caution">
    <text evidence="1">The sequence shown here is derived from an EMBL/GenBank/DDBJ whole genome shotgun (WGS) entry which is preliminary data.</text>
</comment>
<name>A0ABN2U4C8_9MICC</name>
<reference evidence="1 2" key="1">
    <citation type="journal article" date="2019" name="Int. J. Syst. Evol. Microbiol.">
        <title>The Global Catalogue of Microorganisms (GCM) 10K type strain sequencing project: providing services to taxonomists for standard genome sequencing and annotation.</title>
        <authorList>
            <consortium name="The Broad Institute Genomics Platform"/>
            <consortium name="The Broad Institute Genome Sequencing Center for Infectious Disease"/>
            <person name="Wu L."/>
            <person name="Ma J."/>
        </authorList>
    </citation>
    <scope>NUCLEOTIDE SEQUENCE [LARGE SCALE GENOMIC DNA]</scope>
    <source>
        <strain evidence="1 2">JCM 13595</strain>
    </source>
</reference>